<protein>
    <submittedName>
        <fullName evidence="1">Uncharacterized protein</fullName>
    </submittedName>
</protein>
<sequence>MAVDYSVQIAAIQAALASGTTSVSYEGKSASYRSFDEMLKVIAYLERQQARANGQPVATVGLASFDRGYHHRGHR</sequence>
<reference evidence="1 2" key="1">
    <citation type="submission" date="2019-07" db="EMBL/GenBank/DDBJ databases">
        <title>Whole genome shotgun sequence of Methylobacterium gnaphalii NBRC 107716.</title>
        <authorList>
            <person name="Hosoyama A."/>
            <person name="Uohara A."/>
            <person name="Ohji S."/>
            <person name="Ichikawa N."/>
        </authorList>
    </citation>
    <scope>NUCLEOTIDE SEQUENCE [LARGE SCALE GENOMIC DNA]</scope>
    <source>
        <strain evidence="1 2">NBRC 107716</strain>
    </source>
</reference>
<dbReference type="OrthoDB" id="7873006at2"/>
<keyword evidence="2" id="KW-1185">Reference proteome</keyword>
<dbReference type="AlphaFoldDB" id="A0A512JIN5"/>
<dbReference type="Proteomes" id="UP000321750">
    <property type="component" value="Unassembled WGS sequence"/>
</dbReference>
<dbReference type="RefSeq" id="WP_147046122.1">
    <property type="nucleotide sequence ID" value="NZ_BJZV01000007.1"/>
</dbReference>
<dbReference type="EMBL" id="BJZV01000007">
    <property type="protein sequence ID" value="GEP09820.1"/>
    <property type="molecule type" value="Genomic_DNA"/>
</dbReference>
<dbReference type="NCBIfam" id="NF047331">
    <property type="entry name" value="phage_HTJ"/>
    <property type="match status" value="1"/>
</dbReference>
<name>A0A512JIN5_9HYPH</name>
<organism evidence="1 2">
    <name type="scientific">Methylobacterium gnaphalii</name>
    <dbReference type="NCBI Taxonomy" id="1010610"/>
    <lineage>
        <taxon>Bacteria</taxon>
        <taxon>Pseudomonadati</taxon>
        <taxon>Pseudomonadota</taxon>
        <taxon>Alphaproteobacteria</taxon>
        <taxon>Hyphomicrobiales</taxon>
        <taxon>Methylobacteriaceae</taxon>
        <taxon>Methylobacterium</taxon>
    </lineage>
</organism>
<evidence type="ECO:0000313" key="2">
    <source>
        <dbReference type="Proteomes" id="UP000321750"/>
    </source>
</evidence>
<evidence type="ECO:0000313" key="1">
    <source>
        <dbReference type="EMBL" id="GEP09820.1"/>
    </source>
</evidence>
<accession>A0A512JIN5</accession>
<gene>
    <name evidence="1" type="ORF">MGN01_16650</name>
</gene>
<comment type="caution">
    <text evidence="1">The sequence shown here is derived from an EMBL/GenBank/DDBJ whole genome shotgun (WGS) entry which is preliminary data.</text>
</comment>
<proteinExistence type="predicted"/>